<proteinExistence type="predicted"/>
<evidence type="ECO:0000256" key="1">
    <source>
        <dbReference type="SAM" id="MobiDB-lite"/>
    </source>
</evidence>
<feature type="region of interest" description="Disordered" evidence="1">
    <location>
        <begin position="49"/>
        <end position="74"/>
    </location>
</feature>
<sequence length="74" mass="8097">MCYWKRLSGDKIVDNAMTKKPQVVQIEPSDTAFKTDHCQPWQLVDCPPTCPPPQQAPPPGLGLPPILPPAPGRP</sequence>
<dbReference type="EMBL" id="MLQM01000301">
    <property type="protein sequence ID" value="OHU83542.1"/>
    <property type="molecule type" value="Genomic_DNA"/>
</dbReference>
<gene>
    <name evidence="2" type="ORF">BKN37_26720</name>
</gene>
<evidence type="ECO:0000313" key="3">
    <source>
        <dbReference type="Proteomes" id="UP000179734"/>
    </source>
</evidence>
<organism evidence="2 3">
    <name type="scientific">Mycobacterium talmoniae</name>
    <dbReference type="NCBI Taxonomy" id="1858794"/>
    <lineage>
        <taxon>Bacteria</taxon>
        <taxon>Bacillati</taxon>
        <taxon>Actinomycetota</taxon>
        <taxon>Actinomycetes</taxon>
        <taxon>Mycobacteriales</taxon>
        <taxon>Mycobacteriaceae</taxon>
        <taxon>Mycobacterium</taxon>
    </lineage>
</organism>
<protein>
    <submittedName>
        <fullName evidence="2">Uncharacterized protein</fullName>
    </submittedName>
</protein>
<dbReference type="AlphaFoldDB" id="A0A1S1MK10"/>
<accession>A0A1S1MK10</accession>
<keyword evidence="3" id="KW-1185">Reference proteome</keyword>
<reference evidence="2 3" key="1">
    <citation type="submission" date="2016-10" db="EMBL/GenBank/DDBJ databases">
        <title>Genome sequence of Mycobacterium talmonii.</title>
        <authorList>
            <person name="Greninger A.L."/>
            <person name="Elliott B."/>
            <person name="Vasireddy S."/>
            <person name="Vasireddy R."/>
        </authorList>
    </citation>
    <scope>NUCLEOTIDE SEQUENCE [LARGE SCALE GENOMIC DNA]</scope>
    <source>
        <strain evidence="3">NE-TNMC-100812</strain>
    </source>
</reference>
<evidence type="ECO:0000313" key="2">
    <source>
        <dbReference type="EMBL" id="OHU83542.1"/>
    </source>
</evidence>
<comment type="caution">
    <text evidence="2">The sequence shown here is derived from an EMBL/GenBank/DDBJ whole genome shotgun (WGS) entry which is preliminary data.</text>
</comment>
<dbReference type="RefSeq" id="WP_071030277.1">
    <property type="nucleotide sequence ID" value="NZ_MLQM01000301.1"/>
</dbReference>
<dbReference type="Proteomes" id="UP000179734">
    <property type="component" value="Unassembled WGS sequence"/>
</dbReference>
<name>A0A1S1MK10_9MYCO</name>